<dbReference type="GO" id="GO:0051082">
    <property type="term" value="F:unfolded protein binding"/>
    <property type="evidence" value="ECO:0007669"/>
    <property type="project" value="TreeGrafter"/>
</dbReference>
<evidence type="ECO:0000313" key="5">
    <source>
        <dbReference type="Proteomes" id="UP000663891"/>
    </source>
</evidence>
<sequence>MFVGSGGEDEGLNNIVENSLQLINNESCNQIIQDSMTGYEGKVFVKNLYNNTHILPSITYIVEDQIEEQAREESNGAFEPPAISLKYNCELETLILHINYVGEIVRCDLAEMVIHTNAPHHSFIWKLELSQIMSSIETLKSSALINNNSKESAAFKNPLDDFEWFDPWKDTNSNTPGSLRWINQPKQQQQSVAEKVAPALQSPIYGDKYRVKLDISNFDPETIQTKLEGRLLIIEAKKKHHHHQSNSENVIERILYDLPEPVYEHADAEHLVSYVTLSNTLIVEIPLHNHEHKQRYLQSTSTHANDNSDLLPYGQHRDQSFDYHHFHTSAFTPKVLDAEGQKKKLQMSLPMKNYHPEQIKVSVKNNDLIIQRKHISPGDRSLEKSYFYKSITLPPGTQIDHLQSYLTHDGHLQIEAPFTEYLPKN</sequence>
<organism evidence="4 5">
    <name type="scientific">Adineta steineri</name>
    <dbReference type="NCBI Taxonomy" id="433720"/>
    <lineage>
        <taxon>Eukaryota</taxon>
        <taxon>Metazoa</taxon>
        <taxon>Spiralia</taxon>
        <taxon>Gnathifera</taxon>
        <taxon>Rotifera</taxon>
        <taxon>Eurotatoria</taxon>
        <taxon>Bdelloidea</taxon>
        <taxon>Adinetida</taxon>
        <taxon>Adinetidae</taxon>
        <taxon>Adineta</taxon>
    </lineage>
</organism>
<evidence type="ECO:0000313" key="4">
    <source>
        <dbReference type="EMBL" id="CAF1022988.1"/>
    </source>
</evidence>
<dbReference type="GO" id="GO:0005737">
    <property type="term" value="C:cytoplasm"/>
    <property type="evidence" value="ECO:0007669"/>
    <property type="project" value="TreeGrafter"/>
</dbReference>
<proteinExistence type="inferred from homology"/>
<gene>
    <name evidence="4" type="ORF">VCS650_LOCUS15902</name>
</gene>
<dbReference type="PROSITE" id="PS01031">
    <property type="entry name" value="SHSP"/>
    <property type="match status" value="2"/>
</dbReference>
<dbReference type="CDD" id="cd06526">
    <property type="entry name" value="metazoan_ACD"/>
    <property type="match status" value="2"/>
</dbReference>
<evidence type="ECO:0000259" key="3">
    <source>
        <dbReference type="PROSITE" id="PS01031"/>
    </source>
</evidence>
<accession>A0A814IHX9</accession>
<evidence type="ECO:0000256" key="1">
    <source>
        <dbReference type="PROSITE-ProRule" id="PRU00285"/>
    </source>
</evidence>
<name>A0A814IHX9_9BILA</name>
<dbReference type="Pfam" id="PF00011">
    <property type="entry name" value="HSP20"/>
    <property type="match status" value="1"/>
</dbReference>
<dbReference type="InterPro" id="IPR001436">
    <property type="entry name" value="Alpha-crystallin/sHSP_animal"/>
</dbReference>
<dbReference type="PANTHER" id="PTHR45640:SF26">
    <property type="entry name" value="RE23625P"/>
    <property type="match status" value="1"/>
</dbReference>
<evidence type="ECO:0000256" key="2">
    <source>
        <dbReference type="RuleBase" id="RU003616"/>
    </source>
</evidence>
<dbReference type="InterPro" id="IPR008978">
    <property type="entry name" value="HSP20-like_chaperone"/>
</dbReference>
<dbReference type="AlphaFoldDB" id="A0A814IHX9"/>
<dbReference type="PANTHER" id="PTHR45640">
    <property type="entry name" value="HEAT SHOCK PROTEIN HSP-12.2-RELATED"/>
    <property type="match status" value="1"/>
</dbReference>
<dbReference type="InterPro" id="IPR002068">
    <property type="entry name" value="A-crystallin/Hsp20_dom"/>
</dbReference>
<feature type="domain" description="SHSP" evidence="3">
    <location>
        <begin position="326"/>
        <end position="425"/>
    </location>
</feature>
<protein>
    <recommendedName>
        <fullName evidence="3">SHSP domain-containing protein</fullName>
    </recommendedName>
</protein>
<dbReference type="OrthoDB" id="1431247at2759"/>
<dbReference type="GO" id="GO:0005634">
    <property type="term" value="C:nucleus"/>
    <property type="evidence" value="ECO:0007669"/>
    <property type="project" value="TreeGrafter"/>
</dbReference>
<feature type="domain" description="SHSP" evidence="3">
    <location>
        <begin position="191"/>
        <end position="302"/>
    </location>
</feature>
<reference evidence="4" key="1">
    <citation type="submission" date="2021-02" db="EMBL/GenBank/DDBJ databases">
        <authorList>
            <person name="Nowell W R."/>
        </authorList>
    </citation>
    <scope>NUCLEOTIDE SEQUENCE</scope>
</reference>
<dbReference type="EMBL" id="CAJNON010000139">
    <property type="protein sequence ID" value="CAF1022988.1"/>
    <property type="molecule type" value="Genomic_DNA"/>
</dbReference>
<dbReference type="Gene3D" id="2.60.40.790">
    <property type="match status" value="2"/>
</dbReference>
<comment type="similarity">
    <text evidence="1 2">Belongs to the small heat shock protein (HSP20) family.</text>
</comment>
<dbReference type="Proteomes" id="UP000663891">
    <property type="component" value="Unassembled WGS sequence"/>
</dbReference>
<dbReference type="GO" id="GO:0042026">
    <property type="term" value="P:protein refolding"/>
    <property type="evidence" value="ECO:0007669"/>
    <property type="project" value="TreeGrafter"/>
</dbReference>
<dbReference type="GO" id="GO:0009408">
    <property type="term" value="P:response to heat"/>
    <property type="evidence" value="ECO:0007669"/>
    <property type="project" value="TreeGrafter"/>
</dbReference>
<comment type="caution">
    <text evidence="4">The sequence shown here is derived from an EMBL/GenBank/DDBJ whole genome shotgun (WGS) entry which is preliminary data.</text>
</comment>
<dbReference type="SUPFAM" id="SSF49764">
    <property type="entry name" value="HSP20-like chaperones"/>
    <property type="match status" value="2"/>
</dbReference>